<organism evidence="2 3">
    <name type="scientific">Rathayibacter rathayi</name>
    <name type="common">Corynebacterium rathayi</name>
    <dbReference type="NCBI Taxonomy" id="33887"/>
    <lineage>
        <taxon>Bacteria</taxon>
        <taxon>Bacillati</taxon>
        <taxon>Actinomycetota</taxon>
        <taxon>Actinomycetes</taxon>
        <taxon>Micrococcales</taxon>
        <taxon>Microbacteriaceae</taxon>
        <taxon>Rathayibacter</taxon>
    </lineage>
</organism>
<accession>A0ABX5ABT0</accession>
<dbReference type="InterPro" id="IPR001387">
    <property type="entry name" value="Cro/C1-type_HTH"/>
</dbReference>
<sequence>MAGLHRTSLGLIERGERGLTIGSASRLAAALDLSLTGLLAMAEAGVADVDATTVARAPRRVPAEASRNGDELRALTGLEPGAIRDAVEYAYDTLDLIDAELVTRGSQPISCLVELANLSSMIGNLVGAGVAESSGGLYKRNRPHAFPDLVPQKLGLPELEIKTALESNYPKGHLAKPGTYLTFRYCLGSADGGYQRGKENRGPTAWVWEIRVGRLEIEDFAISNTAADSGKTAVIKTQSMKSMLVVFQDNRFYPYVRPWG</sequence>
<evidence type="ECO:0000313" key="2">
    <source>
        <dbReference type="EMBL" id="PPH77071.1"/>
    </source>
</evidence>
<reference evidence="2 3" key="1">
    <citation type="submission" date="2018-02" db="EMBL/GenBank/DDBJ databases">
        <title>Bacteriophage NCPPB3778 and a type I-E CRISPR drive the evolution of the US Biological Select Agent, Rathayibacter toxicus.</title>
        <authorList>
            <person name="Davis E.W.II."/>
            <person name="Tabima J.F."/>
            <person name="Weisberg A.J."/>
            <person name="Lopes L.D."/>
            <person name="Wiseman M.S."/>
            <person name="Wiseman M.S."/>
            <person name="Pupko T."/>
            <person name="Belcher M.S."/>
            <person name="Sechler A.J."/>
            <person name="Tancos M.A."/>
            <person name="Schroeder B.K."/>
            <person name="Murray T.D."/>
            <person name="Luster D.G."/>
            <person name="Schneider W.L."/>
            <person name="Rogers E."/>
            <person name="Andreote F.D."/>
            <person name="Grunwald N.J."/>
            <person name="Putnam M.L."/>
            <person name="Chang J.H."/>
        </authorList>
    </citation>
    <scope>NUCLEOTIDE SEQUENCE [LARGE SCALE GENOMIC DNA]</scope>
    <source>
        <strain evidence="2 3">AY1D6</strain>
    </source>
</reference>
<protein>
    <submittedName>
        <fullName evidence="2">XRE family transcriptional regulator</fullName>
    </submittedName>
</protein>
<dbReference type="PROSITE" id="PS50943">
    <property type="entry name" value="HTH_CROC1"/>
    <property type="match status" value="1"/>
</dbReference>
<name>A0ABX5ABT0_RATRA</name>
<proteinExistence type="predicted"/>
<dbReference type="EMBL" id="PSVT01000013">
    <property type="protein sequence ID" value="PPH77071.1"/>
    <property type="molecule type" value="Genomic_DNA"/>
</dbReference>
<keyword evidence="3" id="KW-1185">Reference proteome</keyword>
<dbReference type="Proteomes" id="UP000239698">
    <property type="component" value="Unassembled WGS sequence"/>
</dbReference>
<comment type="caution">
    <text evidence="2">The sequence shown here is derived from an EMBL/GenBank/DDBJ whole genome shotgun (WGS) entry which is preliminary data.</text>
</comment>
<evidence type="ECO:0000313" key="3">
    <source>
        <dbReference type="Proteomes" id="UP000239698"/>
    </source>
</evidence>
<feature type="domain" description="HTH cro/C1-type" evidence="1">
    <location>
        <begin position="1"/>
        <end position="38"/>
    </location>
</feature>
<gene>
    <name evidence="2" type="ORF">C5C40_07595</name>
</gene>
<evidence type="ECO:0000259" key="1">
    <source>
        <dbReference type="PROSITE" id="PS50943"/>
    </source>
</evidence>